<dbReference type="EMBL" id="UINC01022547">
    <property type="protein sequence ID" value="SVA92400.1"/>
    <property type="molecule type" value="Genomic_DNA"/>
</dbReference>
<accession>A0A381ZT42</accession>
<evidence type="ECO:0000313" key="1">
    <source>
        <dbReference type="EMBL" id="SVA92400.1"/>
    </source>
</evidence>
<name>A0A381ZT42_9ZZZZ</name>
<protein>
    <submittedName>
        <fullName evidence="1">Uncharacterized protein</fullName>
    </submittedName>
</protein>
<dbReference type="AlphaFoldDB" id="A0A381ZT42"/>
<sequence length="32" mass="3485">MLRSDTTGFTFGCLLPEPEVPLFGDFVKAPAQ</sequence>
<organism evidence="1">
    <name type="scientific">marine metagenome</name>
    <dbReference type="NCBI Taxonomy" id="408172"/>
    <lineage>
        <taxon>unclassified sequences</taxon>
        <taxon>metagenomes</taxon>
        <taxon>ecological metagenomes</taxon>
    </lineage>
</organism>
<gene>
    <name evidence="1" type="ORF">METZ01_LOCUS145254</name>
</gene>
<feature type="non-terminal residue" evidence="1">
    <location>
        <position position="32"/>
    </location>
</feature>
<proteinExistence type="predicted"/>
<reference evidence="1" key="1">
    <citation type="submission" date="2018-05" db="EMBL/GenBank/DDBJ databases">
        <authorList>
            <person name="Lanie J.A."/>
            <person name="Ng W.-L."/>
            <person name="Kazmierczak K.M."/>
            <person name="Andrzejewski T.M."/>
            <person name="Davidsen T.M."/>
            <person name="Wayne K.J."/>
            <person name="Tettelin H."/>
            <person name="Glass J.I."/>
            <person name="Rusch D."/>
            <person name="Podicherti R."/>
            <person name="Tsui H.-C.T."/>
            <person name="Winkler M.E."/>
        </authorList>
    </citation>
    <scope>NUCLEOTIDE SEQUENCE</scope>
</reference>